<name>A0A8S5TY20_9VIRU</name>
<accession>A0A8S5TY20</accession>
<sequence length="38" mass="4363">MLFTINISFSIIRPSKRDTQSRCSLKTWSRAGYKLSAV</sequence>
<dbReference type="EMBL" id="BK015959">
    <property type="protein sequence ID" value="DAF87110.1"/>
    <property type="molecule type" value="Genomic_DNA"/>
</dbReference>
<evidence type="ECO:0000313" key="1">
    <source>
        <dbReference type="EMBL" id="DAF87110.1"/>
    </source>
</evidence>
<protein>
    <submittedName>
        <fullName evidence="1">Uncharacterized protein</fullName>
    </submittedName>
</protein>
<organism evidence="1">
    <name type="scientific">Phage sp. ctHEp8</name>
    <dbReference type="NCBI Taxonomy" id="2825790"/>
    <lineage>
        <taxon>Viruses</taxon>
    </lineage>
</organism>
<proteinExistence type="predicted"/>
<reference evidence="1" key="1">
    <citation type="journal article" date="2021" name="Proc. Natl. Acad. Sci. U.S.A.">
        <title>A Catalog of Tens of Thousands of Viruses from Human Metagenomes Reveals Hidden Associations with Chronic Diseases.</title>
        <authorList>
            <person name="Tisza M.J."/>
            <person name="Buck C.B."/>
        </authorList>
    </citation>
    <scope>NUCLEOTIDE SEQUENCE</scope>
    <source>
        <strain evidence="1">CtHEp8</strain>
    </source>
</reference>